<evidence type="ECO:0000256" key="1">
    <source>
        <dbReference type="ARBA" id="ARBA00009800"/>
    </source>
</evidence>
<organism evidence="2 3">
    <name type="scientific">Patiria miniata</name>
    <name type="common">Bat star</name>
    <name type="synonym">Asterina miniata</name>
    <dbReference type="NCBI Taxonomy" id="46514"/>
    <lineage>
        <taxon>Eukaryota</taxon>
        <taxon>Metazoa</taxon>
        <taxon>Echinodermata</taxon>
        <taxon>Eleutherozoa</taxon>
        <taxon>Asterozoa</taxon>
        <taxon>Asteroidea</taxon>
        <taxon>Valvatacea</taxon>
        <taxon>Valvatida</taxon>
        <taxon>Asterinidae</taxon>
        <taxon>Patiria</taxon>
    </lineage>
</organism>
<dbReference type="Gene3D" id="3.20.20.80">
    <property type="entry name" value="Glycosidases"/>
    <property type="match status" value="1"/>
</dbReference>
<dbReference type="InterPro" id="IPR005199">
    <property type="entry name" value="Glyco_hydro_79"/>
</dbReference>
<dbReference type="OMA" id="RMYLHCT"/>
<dbReference type="SUPFAM" id="SSF51445">
    <property type="entry name" value="(Trans)glycosidases"/>
    <property type="match status" value="1"/>
</dbReference>
<proteinExistence type="inferred from homology"/>
<evidence type="ECO:0008006" key="4">
    <source>
        <dbReference type="Google" id="ProtNLM"/>
    </source>
</evidence>
<dbReference type="GO" id="GO:0031012">
    <property type="term" value="C:extracellular matrix"/>
    <property type="evidence" value="ECO:0007669"/>
    <property type="project" value="TreeGrafter"/>
</dbReference>
<dbReference type="PANTHER" id="PTHR46145">
    <property type="entry name" value="HEPARANASE"/>
    <property type="match status" value="1"/>
</dbReference>
<dbReference type="OrthoDB" id="10066041at2759"/>
<dbReference type="Proteomes" id="UP000887568">
    <property type="component" value="Unplaced"/>
</dbReference>
<dbReference type="FunFam" id="3.20.20.80:FF:000024">
    <property type="entry name" value="Heparanase 2"/>
    <property type="match status" value="1"/>
</dbReference>
<sequence>MSGHKNSRGHLSFKRYYFGPQTVVGHGRTTMVSDLFLFLLVFAQAVSVANCVTPDRREGQSTISNYEVDVRANAAPIHITGERFLSVAVDTNSLNKHWMHFNFSSAKLQTMTRALSPAYLRLGGRAGDFLIFKNPCDGSEPSTGDTGVEDPLTYLCPQDWDDINNFCSDTGLKLIFGLNLLLRTEAGGWDPDNAEHLLDYNTHDVAWELGNEPNSFKKKANITLSGSQIGIDFNLLRTVLNNRVRYVGASVYGPDIGSVGRKKTSTMLEGFLSKTNTTNATTFHSYYLNGRIATVDDFLDPETLDGLLPGQIDLVESLVSKYREPGSRVWLGETGSAFGGGAPNISDRFVAGFLFLDKLGMSARMGLDTVIRQTYYGGHYTMLDLENLDPKPDYWIAYIYKRLVGRRVLRVKITPPTTGSTPCSVKGGDKQYVRVYAHCTSTNQSGYDAGAVTLIVLNMHKNDTANITLARKLGGRTIQQYLLTPYGPEGMTSPEVNLNDSPLHLKDDTSLPEIEPVVIKRGKPMLVPPLSYGFYVVAKAKAKACLS</sequence>
<keyword evidence="3" id="KW-1185">Reference proteome</keyword>
<dbReference type="Pfam" id="PF03662">
    <property type="entry name" value="Glyco_hydro_79n"/>
    <property type="match status" value="1"/>
</dbReference>
<evidence type="ECO:0000313" key="2">
    <source>
        <dbReference type="EnsemblMetazoa" id="XP_038058595.1"/>
    </source>
</evidence>
<dbReference type="GO" id="GO:0016798">
    <property type="term" value="F:hydrolase activity, acting on glycosyl bonds"/>
    <property type="evidence" value="ECO:0007669"/>
    <property type="project" value="InterPro"/>
</dbReference>
<protein>
    <recommendedName>
        <fullName evidence="4">Heparanase</fullName>
    </recommendedName>
</protein>
<dbReference type="GO" id="GO:0016020">
    <property type="term" value="C:membrane"/>
    <property type="evidence" value="ECO:0007669"/>
    <property type="project" value="InterPro"/>
</dbReference>
<dbReference type="InterPro" id="IPR017853">
    <property type="entry name" value="GH"/>
</dbReference>
<reference evidence="2" key="1">
    <citation type="submission" date="2022-11" db="UniProtKB">
        <authorList>
            <consortium name="EnsemblMetazoa"/>
        </authorList>
    </citation>
    <scope>IDENTIFICATION</scope>
</reference>
<comment type="similarity">
    <text evidence="1">Belongs to the glycosyl hydrolase 79 family.</text>
</comment>
<name>A0A914A4H2_PATMI</name>
<dbReference type="EnsemblMetazoa" id="XM_038202667.1">
    <property type="protein sequence ID" value="XP_038058595.1"/>
    <property type="gene ID" value="LOC119729878"/>
</dbReference>
<accession>A0A914A4H2</accession>
<dbReference type="RefSeq" id="XP_038058595.1">
    <property type="nucleotide sequence ID" value="XM_038202667.1"/>
</dbReference>
<dbReference type="GeneID" id="119729878"/>
<dbReference type="PANTHER" id="PTHR46145:SF4">
    <property type="entry name" value="HEPARANASE"/>
    <property type="match status" value="1"/>
</dbReference>
<dbReference type="AlphaFoldDB" id="A0A914A4H2"/>
<dbReference type="GO" id="GO:0005615">
    <property type="term" value="C:extracellular space"/>
    <property type="evidence" value="ECO:0007669"/>
    <property type="project" value="TreeGrafter"/>
</dbReference>
<evidence type="ECO:0000313" key="3">
    <source>
        <dbReference type="Proteomes" id="UP000887568"/>
    </source>
</evidence>